<dbReference type="EMBL" id="BKCJ011578443">
    <property type="protein sequence ID" value="GFD42609.1"/>
    <property type="molecule type" value="Genomic_DNA"/>
</dbReference>
<reference evidence="2" key="1">
    <citation type="journal article" date="2019" name="Sci. Rep.">
        <title>Draft genome of Tanacetum cinerariifolium, the natural source of mosquito coil.</title>
        <authorList>
            <person name="Yamashiro T."/>
            <person name="Shiraishi A."/>
            <person name="Satake H."/>
            <person name="Nakayama K."/>
        </authorList>
    </citation>
    <scope>NUCLEOTIDE SEQUENCE</scope>
</reference>
<feature type="compositionally biased region" description="Gly residues" evidence="1">
    <location>
        <begin position="1"/>
        <end position="18"/>
    </location>
</feature>
<feature type="compositionally biased region" description="Polar residues" evidence="1">
    <location>
        <begin position="38"/>
        <end position="48"/>
    </location>
</feature>
<comment type="caution">
    <text evidence="2">The sequence shown here is derived from an EMBL/GenBank/DDBJ whole genome shotgun (WGS) entry which is preliminary data.</text>
</comment>
<name>A0A699W7A9_TANCI</name>
<proteinExistence type="predicted"/>
<gene>
    <name evidence="2" type="ORF">Tci_914578</name>
</gene>
<dbReference type="AlphaFoldDB" id="A0A699W7A9"/>
<feature type="non-terminal residue" evidence="2">
    <location>
        <position position="48"/>
    </location>
</feature>
<feature type="region of interest" description="Disordered" evidence="1">
    <location>
        <begin position="1"/>
        <end position="48"/>
    </location>
</feature>
<evidence type="ECO:0000313" key="2">
    <source>
        <dbReference type="EMBL" id="GFD42609.1"/>
    </source>
</evidence>
<accession>A0A699W7A9</accession>
<organism evidence="2">
    <name type="scientific">Tanacetum cinerariifolium</name>
    <name type="common">Dalmatian daisy</name>
    <name type="synonym">Chrysanthemum cinerariifolium</name>
    <dbReference type="NCBI Taxonomy" id="118510"/>
    <lineage>
        <taxon>Eukaryota</taxon>
        <taxon>Viridiplantae</taxon>
        <taxon>Streptophyta</taxon>
        <taxon>Embryophyta</taxon>
        <taxon>Tracheophyta</taxon>
        <taxon>Spermatophyta</taxon>
        <taxon>Magnoliopsida</taxon>
        <taxon>eudicotyledons</taxon>
        <taxon>Gunneridae</taxon>
        <taxon>Pentapetalae</taxon>
        <taxon>asterids</taxon>
        <taxon>campanulids</taxon>
        <taxon>Asterales</taxon>
        <taxon>Asteraceae</taxon>
        <taxon>Asteroideae</taxon>
        <taxon>Anthemideae</taxon>
        <taxon>Anthemidinae</taxon>
        <taxon>Tanacetum</taxon>
    </lineage>
</organism>
<protein>
    <submittedName>
        <fullName evidence="2">Uncharacterized protein</fullName>
    </submittedName>
</protein>
<evidence type="ECO:0000256" key="1">
    <source>
        <dbReference type="SAM" id="MobiDB-lite"/>
    </source>
</evidence>
<sequence length="48" mass="4564">MGEGGDSIGGSGGKGICGGREDQGDNGDAGGEDIERSLATSESVHAGI</sequence>